<accession>A0ABV9ZFQ1</accession>
<comment type="similarity">
    <text evidence="1">Belongs to the universal stress protein A family.</text>
</comment>
<name>A0ABV9ZFQ1_9PSEU</name>
<dbReference type="InterPro" id="IPR006016">
    <property type="entry name" value="UspA"/>
</dbReference>
<dbReference type="Gene3D" id="3.40.50.620">
    <property type="entry name" value="HUPs"/>
    <property type="match status" value="2"/>
</dbReference>
<dbReference type="InterPro" id="IPR014729">
    <property type="entry name" value="Rossmann-like_a/b/a_fold"/>
</dbReference>
<dbReference type="PANTHER" id="PTHR46268">
    <property type="entry name" value="STRESS RESPONSE PROTEIN NHAX"/>
    <property type="match status" value="1"/>
</dbReference>
<evidence type="ECO:0000256" key="1">
    <source>
        <dbReference type="ARBA" id="ARBA00008791"/>
    </source>
</evidence>
<protein>
    <submittedName>
        <fullName evidence="3">Universal stress protein</fullName>
    </submittedName>
</protein>
<organism evidence="3 4">
    <name type="scientific">Actinomycetospora rhizophila</name>
    <dbReference type="NCBI Taxonomy" id="1416876"/>
    <lineage>
        <taxon>Bacteria</taxon>
        <taxon>Bacillati</taxon>
        <taxon>Actinomycetota</taxon>
        <taxon>Actinomycetes</taxon>
        <taxon>Pseudonocardiales</taxon>
        <taxon>Pseudonocardiaceae</taxon>
        <taxon>Actinomycetospora</taxon>
    </lineage>
</organism>
<dbReference type="EMBL" id="JBHSKG010000008">
    <property type="protein sequence ID" value="MFC5139827.1"/>
    <property type="molecule type" value="Genomic_DNA"/>
</dbReference>
<dbReference type="Proteomes" id="UP001596175">
    <property type="component" value="Unassembled WGS sequence"/>
</dbReference>
<dbReference type="RefSeq" id="WP_378022009.1">
    <property type="nucleotide sequence ID" value="NZ_JBHSKG010000008.1"/>
</dbReference>
<proteinExistence type="inferred from homology"/>
<gene>
    <name evidence="3" type="ORF">ACFPK1_16420</name>
</gene>
<comment type="caution">
    <text evidence="3">The sequence shown here is derived from an EMBL/GenBank/DDBJ whole genome shotgun (WGS) entry which is preliminary data.</text>
</comment>
<sequence>MRHGVVVVGVGLEPDERAVRWAAAEARDGEFDLRLVHALVLPIGHHPGWGLAVVPALRGRARDALHAAATIAREVAPDLAIETRVVRGGPVPVLRQQAREAELVVVGSDGLGRVGDRLLGGVVRGLAGHIDVPLAVVPVDYDPLAPHGDHAPVVVGDDGTAGCEGAWRYAADHAHRRGAPVVAVRVTGGDHVDRALGDRARGAELLVLGVDDAWFHHRATPGVVRHAACPVVVVPPIPLAGAGTARTAARHEP</sequence>
<dbReference type="SUPFAM" id="SSF52402">
    <property type="entry name" value="Adenine nucleotide alpha hydrolases-like"/>
    <property type="match status" value="2"/>
</dbReference>
<evidence type="ECO:0000313" key="3">
    <source>
        <dbReference type="EMBL" id="MFC5139827.1"/>
    </source>
</evidence>
<keyword evidence="4" id="KW-1185">Reference proteome</keyword>
<dbReference type="Pfam" id="PF00582">
    <property type="entry name" value="Usp"/>
    <property type="match status" value="1"/>
</dbReference>
<feature type="domain" description="UspA" evidence="2">
    <location>
        <begin position="6"/>
        <end position="138"/>
    </location>
</feature>
<evidence type="ECO:0000313" key="4">
    <source>
        <dbReference type="Proteomes" id="UP001596175"/>
    </source>
</evidence>
<evidence type="ECO:0000259" key="2">
    <source>
        <dbReference type="Pfam" id="PF00582"/>
    </source>
</evidence>
<dbReference type="PANTHER" id="PTHR46268:SF6">
    <property type="entry name" value="UNIVERSAL STRESS PROTEIN UP12"/>
    <property type="match status" value="1"/>
</dbReference>
<reference evidence="4" key="1">
    <citation type="journal article" date="2019" name="Int. J. Syst. Evol. Microbiol.">
        <title>The Global Catalogue of Microorganisms (GCM) 10K type strain sequencing project: providing services to taxonomists for standard genome sequencing and annotation.</title>
        <authorList>
            <consortium name="The Broad Institute Genomics Platform"/>
            <consortium name="The Broad Institute Genome Sequencing Center for Infectious Disease"/>
            <person name="Wu L."/>
            <person name="Ma J."/>
        </authorList>
    </citation>
    <scope>NUCLEOTIDE SEQUENCE [LARGE SCALE GENOMIC DNA]</scope>
    <source>
        <strain evidence="4">XZYJ18</strain>
    </source>
</reference>